<dbReference type="RefSeq" id="WP_184304725.1">
    <property type="nucleotide sequence ID" value="NZ_JACHLP010000015.1"/>
</dbReference>
<organism evidence="1 2">
    <name type="scientific">Roseateles oligotrophus</name>
    <dbReference type="NCBI Taxonomy" id="1769250"/>
    <lineage>
        <taxon>Bacteria</taxon>
        <taxon>Pseudomonadati</taxon>
        <taxon>Pseudomonadota</taxon>
        <taxon>Betaproteobacteria</taxon>
        <taxon>Burkholderiales</taxon>
        <taxon>Sphaerotilaceae</taxon>
        <taxon>Roseateles</taxon>
    </lineage>
</organism>
<evidence type="ECO:0000313" key="2">
    <source>
        <dbReference type="Proteomes" id="UP000562027"/>
    </source>
</evidence>
<comment type="caution">
    <text evidence="1">The sequence shown here is derived from an EMBL/GenBank/DDBJ whole genome shotgun (WGS) entry which is preliminary data.</text>
</comment>
<evidence type="ECO:0000313" key="1">
    <source>
        <dbReference type="EMBL" id="MBB4846153.1"/>
    </source>
</evidence>
<dbReference type="Proteomes" id="UP000562027">
    <property type="component" value="Unassembled WGS sequence"/>
</dbReference>
<keyword evidence="2" id="KW-1185">Reference proteome</keyword>
<reference evidence="1 2" key="1">
    <citation type="submission" date="2020-08" db="EMBL/GenBank/DDBJ databases">
        <title>Functional genomics of gut bacteria from endangered species of beetles.</title>
        <authorList>
            <person name="Carlos-Shanley C."/>
        </authorList>
    </citation>
    <scope>NUCLEOTIDE SEQUENCE [LARGE SCALE GENOMIC DNA]</scope>
    <source>
        <strain evidence="1 2">S00239</strain>
    </source>
</reference>
<dbReference type="EMBL" id="JACHLP010000015">
    <property type="protein sequence ID" value="MBB4846153.1"/>
    <property type="molecule type" value="Genomic_DNA"/>
</dbReference>
<accession>A0A840LHR6</accession>
<gene>
    <name evidence="1" type="ORF">HNP55_004707</name>
</gene>
<name>A0A840LHR6_9BURK</name>
<dbReference type="AlphaFoldDB" id="A0A840LHR6"/>
<sequence length="140" mass="15183">MTLVDSPLQVRLDCRAAPLLISRLPEPLSGETGLLALQQWQAQMLAWLATGRRFVLVQFTASEAAQDAAIASHQARWYKAHKEALFGLCDGLIVVGSSGPQASELNAATQKFLQALPVRSALVGDEGEARRQAQAWMIKS</sequence>
<proteinExistence type="predicted"/>
<protein>
    <submittedName>
        <fullName evidence="1">Uncharacterized protein</fullName>
    </submittedName>
</protein>